<evidence type="ECO:0000313" key="1">
    <source>
        <dbReference type="EMBL" id="MBY29668.1"/>
    </source>
</evidence>
<dbReference type="AlphaFoldDB" id="A0A2S2PK91"/>
<accession>A0A2S2PK91</accession>
<proteinExistence type="predicted"/>
<name>A0A2S2PK91_SCHGA</name>
<protein>
    <submittedName>
        <fullName evidence="1">Uncharacterized protein</fullName>
    </submittedName>
</protein>
<organism evidence="1">
    <name type="scientific">Schizaphis graminum</name>
    <name type="common">Green bug aphid</name>
    <dbReference type="NCBI Taxonomy" id="13262"/>
    <lineage>
        <taxon>Eukaryota</taxon>
        <taxon>Metazoa</taxon>
        <taxon>Ecdysozoa</taxon>
        <taxon>Arthropoda</taxon>
        <taxon>Hexapoda</taxon>
        <taxon>Insecta</taxon>
        <taxon>Pterygota</taxon>
        <taxon>Neoptera</taxon>
        <taxon>Paraneoptera</taxon>
        <taxon>Hemiptera</taxon>
        <taxon>Sternorrhyncha</taxon>
        <taxon>Aphidomorpha</taxon>
        <taxon>Aphidoidea</taxon>
        <taxon>Aphididae</taxon>
        <taxon>Aphidini</taxon>
        <taxon>Schizaphis</taxon>
    </lineage>
</organism>
<reference evidence="1" key="1">
    <citation type="submission" date="2018-04" db="EMBL/GenBank/DDBJ databases">
        <title>Transcriptome of Schizaphis graminum biotype I.</title>
        <authorList>
            <person name="Scully E.D."/>
            <person name="Geib S.M."/>
            <person name="Palmer N.A."/>
            <person name="Koch K."/>
            <person name="Bradshaw J."/>
            <person name="Heng-Moss T."/>
            <person name="Sarath G."/>
        </authorList>
    </citation>
    <scope>NUCLEOTIDE SEQUENCE</scope>
</reference>
<dbReference type="EMBL" id="GGMR01017049">
    <property type="protein sequence ID" value="MBY29668.1"/>
    <property type="molecule type" value="Transcribed_RNA"/>
</dbReference>
<sequence>MCRIQEEDNLPSSVGDNTHNGGEINDLHVIRDINLDTVIYLRRLQREFLHVGLTVERMRTWVERARNFSRRFNIEFRLLIMLMRDTHYDGSIPEDETLVSFNIHIVNIR</sequence>
<gene>
    <name evidence="1" type="ORF">g.160786</name>
</gene>